<gene>
    <name evidence="2" type="ORF">GV64_19650</name>
</gene>
<keyword evidence="3" id="KW-1185">Reference proteome</keyword>
<comment type="caution">
    <text evidence="2">The sequence shown here is derived from an EMBL/GenBank/DDBJ whole genome shotgun (WGS) entry which is preliminary data.</text>
</comment>
<dbReference type="Proteomes" id="UP000027997">
    <property type="component" value="Unassembled WGS sequence"/>
</dbReference>
<name>A0A081KES5_9GAMM</name>
<feature type="compositionally biased region" description="Polar residues" evidence="1">
    <location>
        <begin position="1"/>
        <end position="18"/>
    </location>
</feature>
<feature type="region of interest" description="Disordered" evidence="1">
    <location>
        <begin position="778"/>
        <end position="820"/>
    </location>
</feature>
<accession>A0A081KES5</accession>
<evidence type="ECO:0000256" key="1">
    <source>
        <dbReference type="SAM" id="MobiDB-lite"/>
    </source>
</evidence>
<feature type="compositionally biased region" description="Polar residues" evidence="1">
    <location>
        <begin position="809"/>
        <end position="820"/>
    </location>
</feature>
<reference evidence="2 3" key="1">
    <citation type="submission" date="2014-06" db="EMBL/GenBank/DDBJ databases">
        <title>Whole Genome Sequences of Three Symbiotic Endozoicomonas Bacteria.</title>
        <authorList>
            <person name="Neave M.J."/>
            <person name="Apprill A."/>
            <person name="Voolstra C.R."/>
        </authorList>
    </citation>
    <scope>NUCLEOTIDE SEQUENCE [LARGE SCALE GENOMIC DNA]</scope>
    <source>
        <strain evidence="2 3">DSM 22380</strain>
    </source>
</reference>
<dbReference type="RefSeq" id="WP_020581303.1">
    <property type="nucleotide sequence ID" value="NZ_JOJP01000001.1"/>
</dbReference>
<proteinExistence type="predicted"/>
<sequence length="1359" mass="154707">MDSLRNITSLSQTGFQSPKQDDEKPYSSKSPPLGPGLRKIGFHESRKATAFNIPSPEKKLQQLPSQVTIVKGVSRIEPQSLSGAVCQDTSFFPDDKQQLTFPLSAKQEKSIEQTPKPQLQPLSYVEKLTATPVYRSLESPGQSAQVKVRSEPGRLESHIRINEAIQRRDWHPPLLEELKLQPWSHFSQKVNTYLKYLQNVLKGVSEPIEACIRVTSCINYLQEMLRPDENDNFNLLRLKFESIYKLTLHPCIVEIRKQTRPGLAKEYFEALHQAINIFHFHPFHRKAPSDEVRAEIRNTLTTMIQSELDYLSYAAKLSNRCDNHWAITRLQWTLGEGGPARRFDFLRPDKRKQYLANVASIEKEQSQASVAPQDRASAPEKIHLNTQEIDSIIASGDLEKAADFLSAHRGKFPMQERLLCQILKYELDKVLETFTQEKNRENDLSLLAALYSFRKTFRKFIPIHHFLNKDTQNLLSAVVVRVLSSHITIITPPDRKLKIERMIQELIKHTTMTDQCISMWRKFQHGEIILEDSLEGMTSYDAFQALIKISSRLSSEPAVNNDFLIAAQEIRVWALNEKTVRKMNDGIRLSKMLAALKHKLYLHFFHHIYKDGSMRKPGTLTEYNKVISKMDCHRKNCIENQKLLYLLKDDKQRKSWQLIACQAWGQYICNLRKKIFRSESISDQDISNLLLLKGISPDIDLGFTRVDFKKLAIDIFNSAVKTPHLVQVRPDKLQALSGWVLALLDTEPKDIPAAMKRNEEVKTSISAYRTRCHQQVLAATGHPSSSSPQPIPEPETQKARIQVEHSPQEQDSQATAQASEVSHTAVSKCLTRLPQKSSEVCLVDNPATQTQKELNLLLVTDRLKEEFGCSTEAMKAVDQKAREMGVTRKSLQDMAQINPSSFKKLMGLDISISVDDILSGNRPINFIQPSLIDDALPNHRSLKLSQPSFTDEILSGNRPFSFIQSSSVNDGGNTKISTTQNTGQKPVSPASHETQQAAEPFLNSQKTNNQPILQTNNIASAFAQLNRHPTEKKVERVDIETAQVHAFYDTLNQVPSCYPATAAPATTSYHIPQDVPQNRRYHTPMDLLTAPPLIPQLEKNSHKQNVQASNIAPAISQLPRYPERKAAHSFVRDNRVNTFHETPSSVQPIYPIASAPEATSYPTAQIIHHDMRYNVQAELLTAHHLPAQQPPCNAPFSEIPFTPSEPSNYLYVHRVFEESLLVYLPHTNTIHLHEDHLLEENLKKIELILQILYQRLQGDIRYKLVEEHEIQHIDDCINALTPWFKKFHITDQAKYTELDVSLKYLTKPVENGKIDQTFRDLVNDQIIQGKLAEAAQIIRVQQGLYHVREVLGLSVNYAP</sequence>
<dbReference type="EMBL" id="JOJP01000001">
    <property type="protein sequence ID" value="KEI72651.1"/>
    <property type="molecule type" value="Genomic_DNA"/>
</dbReference>
<feature type="region of interest" description="Disordered" evidence="1">
    <location>
        <begin position="1"/>
        <end position="57"/>
    </location>
</feature>
<feature type="compositionally biased region" description="Basic and acidic residues" evidence="1">
    <location>
        <begin position="795"/>
        <end position="808"/>
    </location>
</feature>
<protein>
    <submittedName>
        <fullName evidence="2">Uncharacterized protein</fullName>
    </submittedName>
</protein>
<feature type="region of interest" description="Disordered" evidence="1">
    <location>
        <begin position="964"/>
        <end position="996"/>
    </location>
</feature>
<organism evidence="2 3">
    <name type="scientific">Endozoicomonas elysicola</name>
    <dbReference type="NCBI Taxonomy" id="305900"/>
    <lineage>
        <taxon>Bacteria</taxon>
        <taxon>Pseudomonadati</taxon>
        <taxon>Pseudomonadota</taxon>
        <taxon>Gammaproteobacteria</taxon>
        <taxon>Oceanospirillales</taxon>
        <taxon>Endozoicomonadaceae</taxon>
        <taxon>Endozoicomonas</taxon>
    </lineage>
</organism>
<dbReference type="STRING" id="305900.GV64_19650"/>
<evidence type="ECO:0000313" key="2">
    <source>
        <dbReference type="EMBL" id="KEI72651.1"/>
    </source>
</evidence>
<evidence type="ECO:0000313" key="3">
    <source>
        <dbReference type="Proteomes" id="UP000027997"/>
    </source>
</evidence>